<dbReference type="AlphaFoldDB" id="A0A0L9TPC8"/>
<dbReference type="Gramene" id="KOM31989">
    <property type="protein sequence ID" value="KOM31989"/>
    <property type="gene ID" value="LR48_Vigan01g154500"/>
</dbReference>
<dbReference type="Proteomes" id="UP000053144">
    <property type="component" value="Chromosome 1"/>
</dbReference>
<name>A0A0L9TPC8_PHAAN</name>
<dbReference type="EMBL" id="CM003371">
    <property type="protein sequence ID" value="KOM31989.1"/>
    <property type="molecule type" value="Genomic_DNA"/>
</dbReference>
<accession>A0A0L9TPC8</accession>
<feature type="signal peptide" evidence="1">
    <location>
        <begin position="1"/>
        <end position="17"/>
    </location>
</feature>
<evidence type="ECO:0000313" key="2">
    <source>
        <dbReference type="EMBL" id="KOM31989.1"/>
    </source>
</evidence>
<reference evidence="3" key="1">
    <citation type="journal article" date="2015" name="Proc. Natl. Acad. Sci. U.S.A.">
        <title>Genome sequencing of adzuki bean (Vigna angularis) provides insight into high starch and low fat accumulation and domestication.</title>
        <authorList>
            <person name="Yang K."/>
            <person name="Tian Z."/>
            <person name="Chen C."/>
            <person name="Luo L."/>
            <person name="Zhao B."/>
            <person name="Wang Z."/>
            <person name="Yu L."/>
            <person name="Li Y."/>
            <person name="Sun Y."/>
            <person name="Li W."/>
            <person name="Chen Y."/>
            <person name="Li Y."/>
            <person name="Zhang Y."/>
            <person name="Ai D."/>
            <person name="Zhao J."/>
            <person name="Shang C."/>
            <person name="Ma Y."/>
            <person name="Wu B."/>
            <person name="Wang M."/>
            <person name="Gao L."/>
            <person name="Sun D."/>
            <person name="Zhang P."/>
            <person name="Guo F."/>
            <person name="Wang W."/>
            <person name="Li Y."/>
            <person name="Wang J."/>
            <person name="Varshney R.K."/>
            <person name="Wang J."/>
            <person name="Ling H.Q."/>
            <person name="Wan P."/>
        </authorList>
    </citation>
    <scope>NUCLEOTIDE SEQUENCE</scope>
    <source>
        <strain evidence="3">cv. Jingnong 6</strain>
    </source>
</reference>
<keyword evidence="1" id="KW-0732">Signal</keyword>
<evidence type="ECO:0000256" key="1">
    <source>
        <dbReference type="SAM" id="SignalP"/>
    </source>
</evidence>
<organism evidence="2 3">
    <name type="scientific">Phaseolus angularis</name>
    <name type="common">Azuki bean</name>
    <name type="synonym">Vigna angularis</name>
    <dbReference type="NCBI Taxonomy" id="3914"/>
    <lineage>
        <taxon>Eukaryota</taxon>
        <taxon>Viridiplantae</taxon>
        <taxon>Streptophyta</taxon>
        <taxon>Embryophyta</taxon>
        <taxon>Tracheophyta</taxon>
        <taxon>Spermatophyta</taxon>
        <taxon>Magnoliopsida</taxon>
        <taxon>eudicotyledons</taxon>
        <taxon>Gunneridae</taxon>
        <taxon>Pentapetalae</taxon>
        <taxon>rosids</taxon>
        <taxon>fabids</taxon>
        <taxon>Fabales</taxon>
        <taxon>Fabaceae</taxon>
        <taxon>Papilionoideae</taxon>
        <taxon>50 kb inversion clade</taxon>
        <taxon>NPAAA clade</taxon>
        <taxon>indigoferoid/millettioid clade</taxon>
        <taxon>Phaseoleae</taxon>
        <taxon>Vigna</taxon>
    </lineage>
</organism>
<feature type="chain" id="PRO_5005594923" evidence="1">
    <location>
        <begin position="18"/>
        <end position="97"/>
    </location>
</feature>
<evidence type="ECO:0000313" key="3">
    <source>
        <dbReference type="Proteomes" id="UP000053144"/>
    </source>
</evidence>
<protein>
    <submittedName>
        <fullName evidence="2">Uncharacterized protein</fullName>
    </submittedName>
</protein>
<proteinExistence type="predicted"/>
<gene>
    <name evidence="2" type="ORF">LR48_Vigan01g154500</name>
</gene>
<sequence>MLILLIVLLFWRQQTTPFSSVSSINGLTLITLQTPTLNSGGYVKSPQPRAPSFTCDPSCTLKSSNLMALLTGKPGIPNFVVVAVAYDVSSFIGQGLY</sequence>